<reference evidence="2 3" key="1">
    <citation type="submission" date="2021-05" db="EMBL/GenBank/DDBJ databases">
        <title>Genome Assembly of Synthetic Allotetraploid Brassica napus Reveals Homoeologous Exchanges between Subgenomes.</title>
        <authorList>
            <person name="Davis J.T."/>
        </authorList>
    </citation>
    <scope>NUCLEOTIDE SEQUENCE [LARGE SCALE GENOMIC DNA]</scope>
    <source>
        <strain evidence="3">cv. Da-Ae</strain>
        <tissue evidence="2">Seedling</tissue>
    </source>
</reference>
<protein>
    <recommendedName>
        <fullName evidence="1">DUF3700 domain-containing protein</fullName>
    </recommendedName>
</protein>
<feature type="non-terminal residue" evidence="2">
    <location>
        <position position="1"/>
    </location>
</feature>
<evidence type="ECO:0000313" key="3">
    <source>
        <dbReference type="Proteomes" id="UP000824890"/>
    </source>
</evidence>
<dbReference type="PANTHER" id="PTHR45952:SF7">
    <property type="entry name" value="DUF3700 DOMAIN-CONTAINING PROTEIN"/>
    <property type="match status" value="1"/>
</dbReference>
<dbReference type="InterPro" id="IPR044828">
    <property type="entry name" value="TSJT1-like"/>
</dbReference>
<dbReference type="Pfam" id="PF12481">
    <property type="entry name" value="DUF3700"/>
    <property type="match status" value="1"/>
</dbReference>
<sequence>VVLWDRRSLLYFFGRLSNLCTLNRQYGLTEKNTSEALFLIEHSVIVVPTLQIKSLDVSKEASPSSSTILKPSLILGDGSVVMSDDGSMYHSEIGLKSFEHPENNIKAMPMIDSEGVICGANFQVDARTKINAIPRRGTEANWALANTR</sequence>
<accession>A0ABQ8BGP6</accession>
<evidence type="ECO:0000313" key="2">
    <source>
        <dbReference type="EMBL" id="KAH0903974.1"/>
    </source>
</evidence>
<dbReference type="PANTHER" id="PTHR45952">
    <property type="entry name" value="ALUMINUM INDUCED PROTEIN WITH YGL AND LRDR MOTIFS"/>
    <property type="match status" value="1"/>
</dbReference>
<proteinExistence type="predicted"/>
<dbReference type="InterPro" id="IPR024286">
    <property type="entry name" value="DUF3700"/>
</dbReference>
<dbReference type="SMART" id="SM01172">
    <property type="entry name" value="DUF3700"/>
    <property type="match status" value="1"/>
</dbReference>
<dbReference type="EMBL" id="JAGKQM010000011">
    <property type="protein sequence ID" value="KAH0903974.1"/>
    <property type="molecule type" value="Genomic_DNA"/>
</dbReference>
<comment type="caution">
    <text evidence="2">The sequence shown here is derived from an EMBL/GenBank/DDBJ whole genome shotgun (WGS) entry which is preliminary data.</text>
</comment>
<name>A0ABQ8BGP6_BRANA</name>
<feature type="domain" description="DUF3700" evidence="1">
    <location>
        <begin position="1"/>
        <end position="124"/>
    </location>
</feature>
<dbReference type="Proteomes" id="UP000824890">
    <property type="component" value="Unassembled WGS sequence"/>
</dbReference>
<keyword evidence="3" id="KW-1185">Reference proteome</keyword>
<gene>
    <name evidence="2" type="ORF">HID58_043477</name>
</gene>
<evidence type="ECO:0000259" key="1">
    <source>
        <dbReference type="SMART" id="SM01172"/>
    </source>
</evidence>
<organism evidence="2 3">
    <name type="scientific">Brassica napus</name>
    <name type="common">Rape</name>
    <dbReference type="NCBI Taxonomy" id="3708"/>
    <lineage>
        <taxon>Eukaryota</taxon>
        <taxon>Viridiplantae</taxon>
        <taxon>Streptophyta</taxon>
        <taxon>Embryophyta</taxon>
        <taxon>Tracheophyta</taxon>
        <taxon>Spermatophyta</taxon>
        <taxon>Magnoliopsida</taxon>
        <taxon>eudicotyledons</taxon>
        <taxon>Gunneridae</taxon>
        <taxon>Pentapetalae</taxon>
        <taxon>rosids</taxon>
        <taxon>malvids</taxon>
        <taxon>Brassicales</taxon>
        <taxon>Brassicaceae</taxon>
        <taxon>Brassiceae</taxon>
        <taxon>Brassica</taxon>
    </lineage>
</organism>